<dbReference type="EMBL" id="BSXG01000118">
    <property type="protein sequence ID" value="GME45189.1"/>
    <property type="molecule type" value="Genomic_DNA"/>
</dbReference>
<reference evidence="1" key="1">
    <citation type="submission" date="2024-09" db="EMBL/GenBank/DDBJ databases">
        <title>Draft Genome Sequences of Neofusicoccum parvum.</title>
        <authorList>
            <person name="Ashida A."/>
            <person name="Camagna M."/>
            <person name="Tanaka A."/>
            <person name="Takemoto D."/>
        </authorList>
    </citation>
    <scope>NUCLEOTIDE SEQUENCE</scope>
    <source>
        <strain evidence="1">PPO83</strain>
    </source>
</reference>
<proteinExistence type="predicted"/>
<sequence length="96" mass="10553">MNTPQSAPTMISSSFPPLSAISSSHPLFRSRPRQFSSAACLLSSKPTPRPRNPQYAPIRIWPFALIFVGGTFLFIQIVKQRQGTAPPSNTSSRPLQ</sequence>
<gene>
    <name evidence="1" type="primary">g10711</name>
    <name evidence="1" type="ORF">NpPPO83_00010711</name>
</gene>
<accession>A0ACB5SK12</accession>
<protein>
    <submittedName>
        <fullName evidence="1">Uncharacterized protein</fullName>
    </submittedName>
</protein>
<evidence type="ECO:0000313" key="1">
    <source>
        <dbReference type="EMBL" id="GME45189.1"/>
    </source>
</evidence>
<comment type="caution">
    <text evidence="1">The sequence shown here is derived from an EMBL/GenBank/DDBJ whole genome shotgun (WGS) entry which is preliminary data.</text>
</comment>
<organism evidence="1 2">
    <name type="scientific">Neofusicoccum parvum</name>
    <dbReference type="NCBI Taxonomy" id="310453"/>
    <lineage>
        <taxon>Eukaryota</taxon>
        <taxon>Fungi</taxon>
        <taxon>Dikarya</taxon>
        <taxon>Ascomycota</taxon>
        <taxon>Pezizomycotina</taxon>
        <taxon>Dothideomycetes</taxon>
        <taxon>Dothideomycetes incertae sedis</taxon>
        <taxon>Botryosphaeriales</taxon>
        <taxon>Botryosphaeriaceae</taxon>
        <taxon>Neofusicoccum</taxon>
    </lineage>
</organism>
<keyword evidence="2" id="KW-1185">Reference proteome</keyword>
<dbReference type="Proteomes" id="UP001165186">
    <property type="component" value="Unassembled WGS sequence"/>
</dbReference>
<evidence type="ECO:0000313" key="2">
    <source>
        <dbReference type="Proteomes" id="UP001165186"/>
    </source>
</evidence>
<name>A0ACB5SK12_9PEZI</name>